<dbReference type="AlphaFoldDB" id="A0A6B2JV24"/>
<accession>A0A6B2JV24</accession>
<name>A0A6B2JV24_9RHOB</name>
<sequence>MTTALTLVATLVILLAVGLAVVTGLKRVEARRREDFEEMAARRSWQLNITGEVLGRPAITRLQPRGGTKWVVESRRRSGDDSVRDLQSTEFSARDPHWSEGTMVMAGPLSPDVAALTGLMQGQMDGEMGEKLLTRLIGPGAAGDAGALRLQDGPDGVTILASCALGHRFETQALARTLMSWEPLIRGERGHPVLIISRDGVRVRLRHAIARAPDMERFIDLSTELARLGG</sequence>
<keyword evidence="2" id="KW-1185">Reference proteome</keyword>
<reference evidence="1 2" key="1">
    <citation type="submission" date="2020-02" db="EMBL/GenBank/DDBJ databases">
        <title>Pseudoroseicyclus tamarix, sp. nov., isolated from offshore sediment of a Tamarix chinensis forest.</title>
        <authorList>
            <person name="Gai Y."/>
        </authorList>
    </citation>
    <scope>NUCLEOTIDE SEQUENCE [LARGE SCALE GENOMIC DNA]</scope>
    <source>
        <strain evidence="1 2">CLL3-39</strain>
    </source>
</reference>
<comment type="caution">
    <text evidence="1">The sequence shown here is derived from an EMBL/GenBank/DDBJ whole genome shotgun (WGS) entry which is preliminary data.</text>
</comment>
<evidence type="ECO:0000313" key="2">
    <source>
        <dbReference type="Proteomes" id="UP000474757"/>
    </source>
</evidence>
<gene>
    <name evidence="1" type="ORF">GZA08_05780</name>
</gene>
<dbReference type="RefSeq" id="WP_163890833.1">
    <property type="nucleotide sequence ID" value="NZ_JAAFYS010000001.1"/>
</dbReference>
<organism evidence="1 2">
    <name type="scientific">Pseudoroseicyclus tamaricis</name>
    <dbReference type="NCBI Taxonomy" id="2705421"/>
    <lineage>
        <taxon>Bacteria</taxon>
        <taxon>Pseudomonadati</taxon>
        <taxon>Pseudomonadota</taxon>
        <taxon>Alphaproteobacteria</taxon>
        <taxon>Rhodobacterales</taxon>
        <taxon>Paracoccaceae</taxon>
        <taxon>Pseudoroseicyclus</taxon>
    </lineage>
</organism>
<dbReference type="Proteomes" id="UP000474757">
    <property type="component" value="Unassembled WGS sequence"/>
</dbReference>
<protein>
    <submittedName>
        <fullName evidence="1">Uncharacterized protein</fullName>
    </submittedName>
</protein>
<evidence type="ECO:0000313" key="1">
    <source>
        <dbReference type="EMBL" id="NDV00479.1"/>
    </source>
</evidence>
<dbReference type="EMBL" id="JAAGAB010000001">
    <property type="protein sequence ID" value="NDV00479.1"/>
    <property type="molecule type" value="Genomic_DNA"/>
</dbReference>
<proteinExistence type="predicted"/>